<name>D6A8Y4_STRV1</name>
<dbReference type="Pfam" id="PF00494">
    <property type="entry name" value="SQS_PSY"/>
    <property type="match status" value="1"/>
</dbReference>
<evidence type="ECO:0000313" key="2">
    <source>
        <dbReference type="Proteomes" id="UP000003824"/>
    </source>
</evidence>
<dbReference type="SUPFAM" id="SSF48576">
    <property type="entry name" value="Terpenoid synthases"/>
    <property type="match status" value="1"/>
</dbReference>
<dbReference type="InterPro" id="IPR008949">
    <property type="entry name" value="Isoprenoid_synthase_dom_sf"/>
</dbReference>
<dbReference type="AlphaFoldDB" id="D6A8Y4"/>
<dbReference type="EMBL" id="DS999641">
    <property type="protein sequence ID" value="EFE66202.2"/>
    <property type="molecule type" value="Genomic_DNA"/>
</dbReference>
<dbReference type="GO" id="GO:0016765">
    <property type="term" value="F:transferase activity, transferring alkyl or aryl (other than methyl) groups"/>
    <property type="evidence" value="ECO:0007669"/>
    <property type="project" value="UniProtKB-ARBA"/>
</dbReference>
<dbReference type="eggNOG" id="COG1562">
    <property type="taxonomic scope" value="Bacteria"/>
</dbReference>
<proteinExistence type="predicted"/>
<accession>D6A8Y4</accession>
<sequence length="311" mass="34113">MAPEGSRLSRKGSQMLVRRWLDAAGITDPVLRHCYTVCAREASGFDGGRAGWAALRLMPAEARPCTAALVAYGRRADACADTGPVEDRQHRLAEFAEATWAAFAAGGSRDPVLHATVHTYRTFGMPPSLIEDMFTGMQRDVDFRDFTTYAELCQWAVQVNAPFYGVLCALTGNDLTEVQPLLHEHGDLCQLADALCDLSQDLDDGRLYLPLEDLHQFGVRPEDVKAKRWTPPMADLIAFEAARVTGRLPALAAELEHTPVSPFTRAVGEHCMLLVAGVLAAGQDVLHRPVQPPMGHFLNAWRPLMRAVIPC</sequence>
<gene>
    <name evidence="1" type="ORF">SSFG_01455</name>
</gene>
<dbReference type="Gene3D" id="1.10.600.10">
    <property type="entry name" value="Farnesyl Diphosphate Synthase"/>
    <property type="match status" value="1"/>
</dbReference>
<dbReference type="PANTHER" id="PTHR31480">
    <property type="entry name" value="BIFUNCTIONAL LYCOPENE CYCLASE/PHYTOENE SYNTHASE"/>
    <property type="match status" value="1"/>
</dbReference>
<dbReference type="InterPro" id="IPR002060">
    <property type="entry name" value="Squ/phyt_synthse"/>
</dbReference>
<organism evidence="1 2">
    <name type="scientific">Streptomyces viridosporus (strain ATCC 14672 / DSM 40746 / JCM 4963 / KCTC 9882 / NRRL B-12104 / FH 1290)</name>
    <name type="common">Streptomyces ghanaensis</name>
    <dbReference type="NCBI Taxonomy" id="566461"/>
    <lineage>
        <taxon>Bacteria</taxon>
        <taxon>Bacillati</taxon>
        <taxon>Actinomycetota</taxon>
        <taxon>Actinomycetes</taxon>
        <taxon>Kitasatosporales</taxon>
        <taxon>Streptomycetaceae</taxon>
        <taxon>Streptomyces</taxon>
    </lineage>
</organism>
<evidence type="ECO:0000313" key="1">
    <source>
        <dbReference type="EMBL" id="EFE66202.2"/>
    </source>
</evidence>
<protein>
    <submittedName>
        <fullName evidence="1">Squalene/phytoene synthase</fullName>
    </submittedName>
</protein>
<reference evidence="2" key="1">
    <citation type="submission" date="2008-12" db="EMBL/GenBank/DDBJ databases">
        <title>Annotation of Streptomyces ghanaensis ATCC 14672.</title>
        <authorList>
            <consortium name="The Broad Institute Genome Sequencing Platform"/>
            <consortium name="Broad Institute Microbial Sequencing Center"/>
            <person name="Fischbach M."/>
            <person name="Ward D."/>
            <person name="Young S."/>
            <person name="Kodira C.D."/>
            <person name="Zeng Q."/>
            <person name="Koehrsen M."/>
            <person name="Godfrey P."/>
            <person name="Alvarado L."/>
            <person name="Berlin A.M."/>
            <person name="Borenstein D."/>
            <person name="Chen Z."/>
            <person name="Engels R."/>
            <person name="Freedman E."/>
            <person name="Gellesch M."/>
            <person name="Goldberg J."/>
            <person name="Griggs A."/>
            <person name="Gujja S."/>
            <person name="Heiman D.I."/>
            <person name="Hepburn T.A."/>
            <person name="Howarth C."/>
            <person name="Jen D."/>
            <person name="Larson L."/>
            <person name="Lewis B."/>
            <person name="Mehta T."/>
            <person name="Park D."/>
            <person name="Pearson M."/>
            <person name="Roberts A."/>
            <person name="Saif S."/>
            <person name="Shea T.D."/>
            <person name="Shenoy N."/>
            <person name="Sisk P."/>
            <person name="Stolte C."/>
            <person name="Sykes S.N."/>
            <person name="Walk T."/>
            <person name="White J."/>
            <person name="Yandava C."/>
            <person name="Straight P."/>
            <person name="Clardy J."/>
            <person name="Hung D."/>
            <person name="Kolter R."/>
            <person name="Mekalanos J."/>
            <person name="Walker S."/>
            <person name="Walsh C.T."/>
            <person name="Wieland B.L.C."/>
            <person name="Ilzarbe M."/>
            <person name="Galagan J."/>
            <person name="Nusbaum C."/>
            <person name="Birren B."/>
        </authorList>
    </citation>
    <scope>NUCLEOTIDE SEQUENCE [LARGE SCALE GENOMIC DNA]</scope>
    <source>
        <strain evidence="2">ATCC 14672 / DSM 40746 / JCM 4963 / KCTC 9882 / NRRL B-12104 / FH 1290</strain>
    </source>
</reference>
<dbReference type="Proteomes" id="UP000003824">
    <property type="component" value="Unassembled WGS sequence"/>
</dbReference>